<keyword evidence="3" id="KW-1185">Reference proteome</keyword>
<proteinExistence type="predicted"/>
<keyword evidence="1" id="KW-0812">Transmembrane</keyword>
<evidence type="ECO:0000256" key="1">
    <source>
        <dbReference type="SAM" id="Phobius"/>
    </source>
</evidence>
<sequence length="94" mass="10787">MDRLFCCQGQVFQCFVVVRPCITCSVVMMLLWSVEDGQFKKMIKKKEACLILEFYLCSVCHEVKYEMLWTSISQESVRGAESVSCDILTAVDID</sequence>
<evidence type="ECO:0000313" key="3">
    <source>
        <dbReference type="Proteomes" id="UP001519460"/>
    </source>
</evidence>
<gene>
    <name evidence="2" type="ORF">BaRGS_00025857</name>
</gene>
<reference evidence="2 3" key="1">
    <citation type="journal article" date="2023" name="Sci. Data">
        <title>Genome assembly of the Korean intertidal mud-creeper Batillaria attramentaria.</title>
        <authorList>
            <person name="Patra A.K."/>
            <person name="Ho P.T."/>
            <person name="Jun S."/>
            <person name="Lee S.J."/>
            <person name="Kim Y."/>
            <person name="Won Y.J."/>
        </authorList>
    </citation>
    <scope>NUCLEOTIDE SEQUENCE [LARGE SCALE GENOMIC DNA]</scope>
    <source>
        <strain evidence="2">Wonlab-2016</strain>
    </source>
</reference>
<dbReference type="EMBL" id="JACVVK020000236">
    <property type="protein sequence ID" value="KAK7482957.1"/>
    <property type="molecule type" value="Genomic_DNA"/>
</dbReference>
<dbReference type="Proteomes" id="UP001519460">
    <property type="component" value="Unassembled WGS sequence"/>
</dbReference>
<keyword evidence="1" id="KW-1133">Transmembrane helix</keyword>
<accession>A0ABD0K7M3</accession>
<dbReference type="AlphaFoldDB" id="A0ABD0K7M3"/>
<comment type="caution">
    <text evidence="2">The sequence shown here is derived from an EMBL/GenBank/DDBJ whole genome shotgun (WGS) entry which is preliminary data.</text>
</comment>
<keyword evidence="1" id="KW-0472">Membrane</keyword>
<protein>
    <submittedName>
        <fullName evidence="2">Uncharacterized protein</fullName>
    </submittedName>
</protein>
<name>A0ABD0K7M3_9CAEN</name>
<organism evidence="2 3">
    <name type="scientific">Batillaria attramentaria</name>
    <dbReference type="NCBI Taxonomy" id="370345"/>
    <lineage>
        <taxon>Eukaryota</taxon>
        <taxon>Metazoa</taxon>
        <taxon>Spiralia</taxon>
        <taxon>Lophotrochozoa</taxon>
        <taxon>Mollusca</taxon>
        <taxon>Gastropoda</taxon>
        <taxon>Caenogastropoda</taxon>
        <taxon>Sorbeoconcha</taxon>
        <taxon>Cerithioidea</taxon>
        <taxon>Batillariidae</taxon>
        <taxon>Batillaria</taxon>
    </lineage>
</organism>
<evidence type="ECO:0000313" key="2">
    <source>
        <dbReference type="EMBL" id="KAK7482957.1"/>
    </source>
</evidence>
<feature type="transmembrane region" description="Helical" evidence="1">
    <location>
        <begin position="12"/>
        <end position="34"/>
    </location>
</feature>